<keyword evidence="1" id="KW-0596">Phosphopantetheine</keyword>
<proteinExistence type="predicted"/>
<dbReference type="Gene3D" id="3.30.300.30">
    <property type="match status" value="1"/>
</dbReference>
<evidence type="ECO:0000259" key="3">
    <source>
        <dbReference type="PROSITE" id="PS50075"/>
    </source>
</evidence>
<dbReference type="GO" id="GO:0005737">
    <property type="term" value="C:cytoplasm"/>
    <property type="evidence" value="ECO:0007669"/>
    <property type="project" value="TreeGrafter"/>
</dbReference>
<evidence type="ECO:0000256" key="2">
    <source>
        <dbReference type="ARBA" id="ARBA00022553"/>
    </source>
</evidence>
<dbReference type="GO" id="GO:0043041">
    <property type="term" value="P:amino acid activation for nonribosomal peptide biosynthetic process"/>
    <property type="evidence" value="ECO:0007669"/>
    <property type="project" value="TreeGrafter"/>
</dbReference>
<dbReference type="PANTHER" id="PTHR45527:SF1">
    <property type="entry name" value="FATTY ACID SYNTHASE"/>
    <property type="match status" value="1"/>
</dbReference>
<dbReference type="GO" id="GO:0031177">
    <property type="term" value="F:phosphopantetheine binding"/>
    <property type="evidence" value="ECO:0007669"/>
    <property type="project" value="TreeGrafter"/>
</dbReference>
<gene>
    <name evidence="4" type="primary">grsA_2</name>
    <name evidence="4" type="ORF">SDC9_171361</name>
</gene>
<protein>
    <submittedName>
        <fullName evidence="4">Gramicidin S synthase 1</fullName>
    </submittedName>
</protein>
<dbReference type="AlphaFoldDB" id="A0A645GAN0"/>
<feature type="domain" description="Carrier" evidence="3">
    <location>
        <begin position="40"/>
        <end position="113"/>
    </location>
</feature>
<dbReference type="Pfam" id="PF00550">
    <property type="entry name" value="PP-binding"/>
    <property type="match status" value="1"/>
</dbReference>
<dbReference type="FunFam" id="1.10.1200.10:FF:000005">
    <property type="entry name" value="Nonribosomal peptide synthetase 1"/>
    <property type="match status" value="1"/>
</dbReference>
<dbReference type="SUPFAM" id="SSF47336">
    <property type="entry name" value="ACP-like"/>
    <property type="match status" value="1"/>
</dbReference>
<dbReference type="InterPro" id="IPR009081">
    <property type="entry name" value="PP-bd_ACP"/>
</dbReference>
<dbReference type="Gene3D" id="1.10.1200.10">
    <property type="entry name" value="ACP-like"/>
    <property type="match status" value="1"/>
</dbReference>
<keyword evidence="2" id="KW-0597">Phosphoprotein</keyword>
<name>A0A645GAN0_9ZZZZ</name>
<dbReference type="GO" id="GO:0044550">
    <property type="term" value="P:secondary metabolite biosynthetic process"/>
    <property type="evidence" value="ECO:0007669"/>
    <property type="project" value="TreeGrafter"/>
</dbReference>
<reference evidence="4" key="1">
    <citation type="submission" date="2019-08" db="EMBL/GenBank/DDBJ databases">
        <authorList>
            <person name="Kucharzyk K."/>
            <person name="Murdoch R.W."/>
            <person name="Higgins S."/>
            <person name="Loffler F."/>
        </authorList>
    </citation>
    <scope>NUCLEOTIDE SEQUENCE</scope>
</reference>
<evidence type="ECO:0000256" key="1">
    <source>
        <dbReference type="ARBA" id="ARBA00022450"/>
    </source>
</evidence>
<dbReference type="InterPro" id="IPR045851">
    <property type="entry name" value="AMP-bd_C_sf"/>
</dbReference>
<comment type="caution">
    <text evidence="4">The sequence shown here is derived from an EMBL/GenBank/DDBJ whole genome shotgun (WGS) entry which is preliminary data.</text>
</comment>
<dbReference type="PROSITE" id="PS50075">
    <property type="entry name" value="CARRIER"/>
    <property type="match status" value="1"/>
</dbReference>
<accession>A0A645GAN0</accession>
<organism evidence="4">
    <name type="scientific">bioreactor metagenome</name>
    <dbReference type="NCBI Taxonomy" id="1076179"/>
    <lineage>
        <taxon>unclassified sequences</taxon>
        <taxon>metagenomes</taxon>
        <taxon>ecological metagenomes</taxon>
    </lineage>
</organism>
<evidence type="ECO:0000313" key="4">
    <source>
        <dbReference type="EMBL" id="MPN23968.1"/>
    </source>
</evidence>
<dbReference type="EMBL" id="VSSQ01072629">
    <property type="protein sequence ID" value="MPN23968.1"/>
    <property type="molecule type" value="Genomic_DNA"/>
</dbReference>
<dbReference type="SUPFAM" id="SSF56801">
    <property type="entry name" value="Acetyl-CoA synthetase-like"/>
    <property type="match status" value="1"/>
</dbReference>
<sequence length="118" mass="13504">MIPSYFIQLDALPKMNNGKIDKQALLLPEKSDILRSKYIPPRNNVEKTLQRVWCNVLGLKEISINDDFFILGGDSLKAMKIVSDISRKYKINFEDVYKYSTIAELASNIIGKKSYNNS</sequence>
<dbReference type="PANTHER" id="PTHR45527">
    <property type="entry name" value="NONRIBOSOMAL PEPTIDE SYNTHETASE"/>
    <property type="match status" value="1"/>
</dbReference>
<dbReference type="InterPro" id="IPR036736">
    <property type="entry name" value="ACP-like_sf"/>
</dbReference>